<dbReference type="EMBL" id="CAJPDR010000517">
    <property type="protein sequence ID" value="CAF9938593.1"/>
    <property type="molecule type" value="Genomic_DNA"/>
</dbReference>
<dbReference type="AlphaFoldDB" id="A0A8H3J0U9"/>
<keyword evidence="3" id="KW-1185">Reference proteome</keyword>
<comment type="caution">
    <text evidence="2">The sequence shown here is derived from an EMBL/GenBank/DDBJ whole genome shotgun (WGS) entry which is preliminary data.</text>
</comment>
<reference evidence="2" key="1">
    <citation type="submission" date="2021-03" db="EMBL/GenBank/DDBJ databases">
        <authorList>
            <person name="Tagirdzhanova G."/>
        </authorList>
    </citation>
    <scope>NUCLEOTIDE SEQUENCE</scope>
</reference>
<evidence type="ECO:0000256" key="1">
    <source>
        <dbReference type="SAM" id="MobiDB-lite"/>
    </source>
</evidence>
<evidence type="ECO:0000313" key="3">
    <source>
        <dbReference type="Proteomes" id="UP000664203"/>
    </source>
</evidence>
<name>A0A8H3J0U9_9LECA</name>
<dbReference type="OrthoDB" id="10504895at2759"/>
<feature type="region of interest" description="Disordered" evidence="1">
    <location>
        <begin position="1"/>
        <end position="62"/>
    </location>
</feature>
<evidence type="ECO:0000313" key="2">
    <source>
        <dbReference type="EMBL" id="CAF9938593.1"/>
    </source>
</evidence>
<sequence>MTRIKRPDRNTDDMMVTNSRGVTAAQGRLRDISKARRGQKRQAKGRAKREAERSNSIKSPSHVLKELQPPKHLITLAYNPNKYLQRIVISLGVVTGMGLGKRINYEEVLRDRTGKDPRGTSQATAASRHPFCCLVQLSLTLHAAKTTAKSIQNGRNTGTAPSKFLPPNDGLPITLRHLDYQLGGELTQAEWVAAAEKISGGCNKVKKEDMEEWVSPSDSHTDIKLGLGEIERLGQVDEERAEDAQMTGIVGTPINFPPPYRGNREGV</sequence>
<protein>
    <submittedName>
        <fullName evidence="2">Uncharacterized protein</fullName>
    </submittedName>
</protein>
<feature type="compositionally biased region" description="Basic residues" evidence="1">
    <location>
        <begin position="35"/>
        <end position="47"/>
    </location>
</feature>
<accession>A0A8H3J0U9</accession>
<feature type="compositionally biased region" description="Basic and acidic residues" evidence="1">
    <location>
        <begin position="1"/>
        <end position="12"/>
    </location>
</feature>
<organism evidence="2 3">
    <name type="scientific">Alectoria fallacina</name>
    <dbReference type="NCBI Taxonomy" id="1903189"/>
    <lineage>
        <taxon>Eukaryota</taxon>
        <taxon>Fungi</taxon>
        <taxon>Dikarya</taxon>
        <taxon>Ascomycota</taxon>
        <taxon>Pezizomycotina</taxon>
        <taxon>Lecanoromycetes</taxon>
        <taxon>OSLEUM clade</taxon>
        <taxon>Lecanoromycetidae</taxon>
        <taxon>Lecanorales</taxon>
        <taxon>Lecanorineae</taxon>
        <taxon>Parmeliaceae</taxon>
        <taxon>Alectoria</taxon>
    </lineage>
</organism>
<gene>
    <name evidence="2" type="ORF">ALECFALPRED_007742</name>
</gene>
<dbReference type="Proteomes" id="UP000664203">
    <property type="component" value="Unassembled WGS sequence"/>
</dbReference>
<proteinExistence type="predicted"/>